<dbReference type="InterPro" id="IPR041657">
    <property type="entry name" value="HTH_17"/>
</dbReference>
<keyword evidence="3" id="KW-1185">Reference proteome</keyword>
<evidence type="ECO:0000313" key="3">
    <source>
        <dbReference type="Proteomes" id="UP000181790"/>
    </source>
</evidence>
<proteinExistence type="predicted"/>
<dbReference type="Pfam" id="PF12728">
    <property type="entry name" value="HTH_17"/>
    <property type="match status" value="1"/>
</dbReference>
<keyword evidence="2" id="KW-0238">DNA-binding</keyword>
<organism evidence="2 3">
    <name type="scientific">Arsenicibacter rosenii</name>
    <dbReference type="NCBI Taxonomy" id="1750698"/>
    <lineage>
        <taxon>Bacteria</taxon>
        <taxon>Pseudomonadati</taxon>
        <taxon>Bacteroidota</taxon>
        <taxon>Cytophagia</taxon>
        <taxon>Cytophagales</taxon>
        <taxon>Spirosomataceae</taxon>
        <taxon>Arsenicibacter</taxon>
    </lineage>
</organism>
<comment type="caution">
    <text evidence="2">The sequence shown here is derived from an EMBL/GenBank/DDBJ whole genome shotgun (WGS) entry which is preliminary data.</text>
</comment>
<dbReference type="SUPFAM" id="SSF46955">
    <property type="entry name" value="Putative DNA-binding domain"/>
    <property type="match status" value="1"/>
</dbReference>
<dbReference type="InterPro" id="IPR010093">
    <property type="entry name" value="SinI_DNA-bd"/>
</dbReference>
<dbReference type="NCBIfam" id="TIGR01764">
    <property type="entry name" value="excise"/>
    <property type="match status" value="1"/>
</dbReference>
<dbReference type="Proteomes" id="UP000181790">
    <property type="component" value="Unassembled WGS sequence"/>
</dbReference>
<dbReference type="OrthoDB" id="1003442at2"/>
<accession>A0A1S2VJK6</accession>
<protein>
    <submittedName>
        <fullName evidence="2">DNA-binding protein</fullName>
    </submittedName>
</protein>
<sequence length="186" mass="21185">MSSNIRVKRICEYCGKEFEARTTVTKTCSDACAKRAYKARKKAERIDASNEHTRKIIEYPIEVIKQKDGLNIADASKLLGVSRWTIWRNIKAGNLNAGKIGRRTVIRRADLDKLFNQSTIQQTSEPVAVSLSDCYTLKEVREKYGISDKALSELIRRNAVPKQYSGIYAYVPRAIIDELFNRPTQP</sequence>
<dbReference type="RefSeq" id="WP_071504160.1">
    <property type="nucleotide sequence ID" value="NZ_MORL01000008.1"/>
</dbReference>
<dbReference type="GO" id="GO:0003677">
    <property type="term" value="F:DNA binding"/>
    <property type="evidence" value="ECO:0007669"/>
    <property type="project" value="UniProtKB-KW"/>
</dbReference>
<evidence type="ECO:0000259" key="1">
    <source>
        <dbReference type="Pfam" id="PF12728"/>
    </source>
</evidence>
<dbReference type="AlphaFoldDB" id="A0A1S2VJK6"/>
<reference evidence="2 3" key="1">
    <citation type="submission" date="2016-10" db="EMBL/GenBank/DDBJ databases">
        <title>Arsenicibacter rosenii gen. nov., sp. nov., an efficient arsenic-methylating bacterium isolated from an arsenic-contaminated paddy soil.</title>
        <authorList>
            <person name="Huang K."/>
        </authorList>
    </citation>
    <scope>NUCLEOTIDE SEQUENCE [LARGE SCALE GENOMIC DNA]</scope>
    <source>
        <strain evidence="2 3">SM-1</strain>
    </source>
</reference>
<feature type="domain" description="Helix-turn-helix" evidence="1">
    <location>
        <begin position="70"/>
        <end position="117"/>
    </location>
</feature>
<dbReference type="EMBL" id="MORL01000008">
    <property type="protein sequence ID" value="OIN58008.1"/>
    <property type="molecule type" value="Genomic_DNA"/>
</dbReference>
<dbReference type="InterPro" id="IPR009061">
    <property type="entry name" value="DNA-bd_dom_put_sf"/>
</dbReference>
<gene>
    <name evidence="2" type="ORF">BLX24_15840</name>
</gene>
<evidence type="ECO:0000313" key="2">
    <source>
        <dbReference type="EMBL" id="OIN58008.1"/>
    </source>
</evidence>
<name>A0A1S2VJK6_9BACT</name>